<dbReference type="GO" id="GO:0005506">
    <property type="term" value="F:iron ion binding"/>
    <property type="evidence" value="ECO:0007669"/>
    <property type="project" value="InterPro"/>
</dbReference>
<dbReference type="GO" id="GO:0016705">
    <property type="term" value="F:oxidoreductase activity, acting on paired donors, with incorporation or reduction of molecular oxygen"/>
    <property type="evidence" value="ECO:0007669"/>
    <property type="project" value="InterPro"/>
</dbReference>
<dbReference type="InterPro" id="IPR001128">
    <property type="entry name" value="Cyt_P450"/>
</dbReference>
<evidence type="ECO:0000256" key="10">
    <source>
        <dbReference type="ARBA" id="ARBA00023033"/>
    </source>
</evidence>
<dbReference type="InterPro" id="IPR036396">
    <property type="entry name" value="Cyt_P450_sf"/>
</dbReference>
<dbReference type="Proteomes" id="UP001163823">
    <property type="component" value="Chromosome 8"/>
</dbReference>
<evidence type="ECO:0000256" key="7">
    <source>
        <dbReference type="ARBA" id="ARBA00022989"/>
    </source>
</evidence>
<keyword evidence="10" id="KW-0503">Monooxygenase</keyword>
<keyword evidence="7" id="KW-1133">Transmembrane helix</keyword>
<dbReference type="Gene3D" id="1.10.630.10">
    <property type="entry name" value="Cytochrome P450"/>
    <property type="match status" value="2"/>
</dbReference>
<evidence type="ECO:0000256" key="9">
    <source>
        <dbReference type="ARBA" id="ARBA00023004"/>
    </source>
</evidence>
<comment type="similarity">
    <text evidence="3">Belongs to the cytochrome P450 family.</text>
</comment>
<keyword evidence="8" id="KW-0560">Oxidoreductase</keyword>
<keyword evidence="5" id="KW-0812">Transmembrane</keyword>
<name>A0AAD7LGT5_QUISA</name>
<keyword evidence="11" id="KW-0472">Membrane</keyword>
<accession>A0AAD7LGT5</accession>
<dbReference type="AlphaFoldDB" id="A0AAD7LGT5"/>
<keyword evidence="9" id="KW-0408">Iron</keyword>
<protein>
    <submittedName>
        <fullName evidence="12">Cytochrome P450</fullName>
    </submittedName>
</protein>
<comment type="caution">
    <text evidence="12">The sequence shown here is derived from an EMBL/GenBank/DDBJ whole genome shotgun (WGS) entry which is preliminary data.</text>
</comment>
<evidence type="ECO:0000256" key="6">
    <source>
        <dbReference type="ARBA" id="ARBA00022723"/>
    </source>
</evidence>
<dbReference type="GO" id="GO:0016020">
    <property type="term" value="C:membrane"/>
    <property type="evidence" value="ECO:0007669"/>
    <property type="project" value="UniProtKB-SubCell"/>
</dbReference>
<evidence type="ECO:0000256" key="11">
    <source>
        <dbReference type="ARBA" id="ARBA00023136"/>
    </source>
</evidence>
<reference evidence="12" key="1">
    <citation type="journal article" date="2023" name="Science">
        <title>Elucidation of the pathway for biosynthesis of saponin adjuvants from the soapbark tree.</title>
        <authorList>
            <person name="Reed J."/>
            <person name="Orme A."/>
            <person name="El-Demerdash A."/>
            <person name="Owen C."/>
            <person name="Martin L.B.B."/>
            <person name="Misra R.C."/>
            <person name="Kikuchi S."/>
            <person name="Rejzek M."/>
            <person name="Martin A.C."/>
            <person name="Harkess A."/>
            <person name="Leebens-Mack J."/>
            <person name="Louveau T."/>
            <person name="Stephenson M.J."/>
            <person name="Osbourn A."/>
        </authorList>
    </citation>
    <scope>NUCLEOTIDE SEQUENCE</scope>
    <source>
        <strain evidence="12">S10</strain>
    </source>
</reference>
<evidence type="ECO:0000256" key="5">
    <source>
        <dbReference type="ARBA" id="ARBA00022692"/>
    </source>
</evidence>
<dbReference type="PANTHER" id="PTHR47955">
    <property type="entry name" value="CYTOCHROME P450 FAMILY 71 PROTEIN"/>
    <property type="match status" value="1"/>
</dbReference>
<evidence type="ECO:0000256" key="3">
    <source>
        <dbReference type="ARBA" id="ARBA00010617"/>
    </source>
</evidence>
<dbReference type="PANTHER" id="PTHR47955:SF22">
    <property type="entry name" value="CYTOCHROME P450 83B1-LIKE"/>
    <property type="match status" value="1"/>
</dbReference>
<dbReference type="Pfam" id="PF00067">
    <property type="entry name" value="p450"/>
    <property type="match status" value="2"/>
</dbReference>
<dbReference type="SUPFAM" id="SSF48264">
    <property type="entry name" value="Cytochrome P450"/>
    <property type="match status" value="1"/>
</dbReference>
<proteinExistence type="inferred from homology"/>
<dbReference type="GO" id="GO:0004497">
    <property type="term" value="F:monooxygenase activity"/>
    <property type="evidence" value="ECO:0007669"/>
    <property type="project" value="UniProtKB-KW"/>
</dbReference>
<evidence type="ECO:0000313" key="13">
    <source>
        <dbReference type="Proteomes" id="UP001163823"/>
    </source>
</evidence>
<dbReference type="GO" id="GO:0020037">
    <property type="term" value="F:heme binding"/>
    <property type="evidence" value="ECO:0007669"/>
    <property type="project" value="InterPro"/>
</dbReference>
<keyword evidence="6" id="KW-0479">Metal-binding</keyword>
<sequence>MINLSETLMSLTCNVICRVAFGKKYEKEGLGESSRFHKLLKESQVMLGTFFVSDHLPFMGWVDRLRGLLWRLEKNLKEFDVFYQEIIDDHLDPNIHCEKSFLNEDDIQELPYLKKAVVKEALRSYPPVPLLAPRETTQGCNLEGYVIQPKTLVYINAWAFGRDPETWENPEEFFPERFLQSSSIDFKGQDFELIPFGAGRRIFPGMNMGVVTVELVLANLLHSFDREVTSGMKEEDMDTEDMPGVTMKKKNALCLVAKNHIRSVSP</sequence>
<comment type="cofactor">
    <cofactor evidence="1">
        <name>heme</name>
        <dbReference type="ChEBI" id="CHEBI:30413"/>
    </cofactor>
</comment>
<organism evidence="12 13">
    <name type="scientific">Quillaja saponaria</name>
    <name type="common">Soap bark tree</name>
    <dbReference type="NCBI Taxonomy" id="32244"/>
    <lineage>
        <taxon>Eukaryota</taxon>
        <taxon>Viridiplantae</taxon>
        <taxon>Streptophyta</taxon>
        <taxon>Embryophyta</taxon>
        <taxon>Tracheophyta</taxon>
        <taxon>Spermatophyta</taxon>
        <taxon>Magnoliopsida</taxon>
        <taxon>eudicotyledons</taxon>
        <taxon>Gunneridae</taxon>
        <taxon>Pentapetalae</taxon>
        <taxon>rosids</taxon>
        <taxon>fabids</taxon>
        <taxon>Fabales</taxon>
        <taxon>Quillajaceae</taxon>
        <taxon>Quillaja</taxon>
    </lineage>
</organism>
<evidence type="ECO:0000256" key="8">
    <source>
        <dbReference type="ARBA" id="ARBA00023002"/>
    </source>
</evidence>
<gene>
    <name evidence="12" type="ORF">O6P43_018660</name>
</gene>
<dbReference type="EMBL" id="JARAOO010000008">
    <property type="protein sequence ID" value="KAJ7957844.1"/>
    <property type="molecule type" value="Genomic_DNA"/>
</dbReference>
<keyword evidence="13" id="KW-1185">Reference proteome</keyword>
<evidence type="ECO:0000256" key="4">
    <source>
        <dbReference type="ARBA" id="ARBA00022617"/>
    </source>
</evidence>
<dbReference type="PRINTS" id="PR00463">
    <property type="entry name" value="EP450I"/>
</dbReference>
<dbReference type="KEGG" id="qsa:O6P43_018660"/>
<evidence type="ECO:0000313" key="12">
    <source>
        <dbReference type="EMBL" id="KAJ7957844.1"/>
    </source>
</evidence>
<dbReference type="InterPro" id="IPR002401">
    <property type="entry name" value="Cyt_P450_E_grp-I"/>
</dbReference>
<evidence type="ECO:0000256" key="1">
    <source>
        <dbReference type="ARBA" id="ARBA00001971"/>
    </source>
</evidence>
<evidence type="ECO:0000256" key="2">
    <source>
        <dbReference type="ARBA" id="ARBA00004167"/>
    </source>
</evidence>
<keyword evidence="4" id="KW-0349">Heme</keyword>
<comment type="subcellular location">
    <subcellularLocation>
        <location evidence="2">Membrane</location>
        <topology evidence="2">Single-pass membrane protein</topology>
    </subcellularLocation>
</comment>